<organism evidence="1 2">
    <name type="scientific">Pseudoalteromonas rhizosphaerae</name>
    <dbReference type="NCBI Taxonomy" id="2518973"/>
    <lineage>
        <taxon>Bacteria</taxon>
        <taxon>Pseudomonadati</taxon>
        <taxon>Pseudomonadota</taxon>
        <taxon>Gammaproteobacteria</taxon>
        <taxon>Alteromonadales</taxon>
        <taxon>Pseudoalteromonadaceae</taxon>
        <taxon>Pseudoalteromonas</taxon>
    </lineage>
</organism>
<protein>
    <submittedName>
        <fullName evidence="1">Phage tail protein</fullName>
    </submittedName>
</protein>
<dbReference type="Pfam" id="PF06891">
    <property type="entry name" value="P2_Phage_GpR"/>
    <property type="match status" value="1"/>
</dbReference>
<dbReference type="RefSeq" id="WP_404674577.1">
    <property type="nucleotide sequence ID" value="NZ_JBJDOT010000002.1"/>
</dbReference>
<sequence>MSQTITQLQQLTEFLQTSLQGAIHTNNIDAWQERGTLHGIGDDRGQDGYAIAKWKYTAVIAIEKFPHRRVNPYNLLALISAFLIDSDWERGNFGLDDPAIEIDVVSSDDATIMIDVQLIDDIELIPNDNGPILFNGARYHVSLAPISIAEDVDVDVKGQS</sequence>
<dbReference type="EMBL" id="JBJDOT010000002">
    <property type="protein sequence ID" value="MFK3862613.1"/>
    <property type="molecule type" value="Genomic_DNA"/>
</dbReference>
<evidence type="ECO:0000313" key="1">
    <source>
        <dbReference type="EMBL" id="MFK3862613.1"/>
    </source>
</evidence>
<reference evidence="1 2" key="1">
    <citation type="submission" date="2024-11" db="EMBL/GenBank/DDBJ databases">
        <title>The Natural Products Discovery Center: Release of the First 8490 Sequenced Strains for Exploring Actinobacteria Biosynthetic Diversity.</title>
        <authorList>
            <person name="Kalkreuter E."/>
            <person name="Kautsar S.A."/>
            <person name="Yang D."/>
            <person name="Bader C.D."/>
            <person name="Teijaro C.N."/>
            <person name="Fluegel L."/>
            <person name="Davis C.M."/>
            <person name="Simpson J.R."/>
            <person name="Lauterbach L."/>
            <person name="Steele A.D."/>
            <person name="Gui C."/>
            <person name="Meng S."/>
            <person name="Li G."/>
            <person name="Viehrig K."/>
            <person name="Ye F."/>
            <person name="Su P."/>
            <person name="Kiefer A.F."/>
            <person name="Nichols A."/>
            <person name="Cepeda A.J."/>
            <person name="Yan W."/>
            <person name="Fan B."/>
            <person name="Jiang Y."/>
            <person name="Adhikari A."/>
            <person name="Zheng C.-J."/>
            <person name="Schuster L."/>
            <person name="Cowan T.M."/>
            <person name="Smanski M.J."/>
            <person name="Chevrette M.G."/>
            <person name="De Carvalho L.P.S."/>
            <person name="Shen B."/>
        </authorList>
    </citation>
    <scope>NUCLEOTIDE SEQUENCE [LARGE SCALE GENOMIC DNA]</scope>
    <source>
        <strain evidence="1 2">NPDC078403</strain>
    </source>
</reference>
<dbReference type="InterPro" id="IPR009678">
    <property type="entry name" value="Phage_tail_completion_R"/>
</dbReference>
<accession>A0ABW8KTR1</accession>
<name>A0ABW8KTR1_9GAMM</name>
<gene>
    <name evidence="1" type="ORF">ACI2JU_01860</name>
</gene>
<comment type="caution">
    <text evidence="1">The sequence shown here is derived from an EMBL/GenBank/DDBJ whole genome shotgun (WGS) entry which is preliminary data.</text>
</comment>
<proteinExistence type="predicted"/>
<evidence type="ECO:0000313" key="2">
    <source>
        <dbReference type="Proteomes" id="UP001620262"/>
    </source>
</evidence>
<keyword evidence="2" id="KW-1185">Reference proteome</keyword>
<dbReference type="Proteomes" id="UP001620262">
    <property type="component" value="Unassembled WGS sequence"/>
</dbReference>